<evidence type="ECO:0000313" key="11">
    <source>
        <dbReference type="EMBL" id="KAB8124646.1"/>
    </source>
</evidence>
<dbReference type="Pfam" id="PF00687">
    <property type="entry name" value="Ribosomal_L1"/>
    <property type="match status" value="1"/>
</dbReference>
<dbReference type="SUPFAM" id="SSF56808">
    <property type="entry name" value="Ribosomal protein L1"/>
    <property type="match status" value="1"/>
</dbReference>
<comment type="caution">
    <text evidence="11">The sequence shown here is derived from an EMBL/GenBank/DDBJ whole genome shotgun (WGS) entry which is preliminary data.</text>
</comment>
<dbReference type="GO" id="GO:0005840">
    <property type="term" value="C:ribosome"/>
    <property type="evidence" value="ECO:0007669"/>
    <property type="project" value="UniProtKB-KW"/>
</dbReference>
<proteinExistence type="inferred from homology"/>
<evidence type="ECO:0000256" key="7">
    <source>
        <dbReference type="ARBA" id="ARBA00023274"/>
    </source>
</evidence>
<dbReference type="Gene3D" id="3.30.190.20">
    <property type="match status" value="1"/>
</dbReference>
<dbReference type="EMBL" id="QYAZ01000001">
    <property type="protein sequence ID" value="KAB8124646.1"/>
    <property type="molecule type" value="Genomic_DNA"/>
</dbReference>
<keyword evidence="5 9" id="KW-0694">RNA-binding</keyword>
<dbReference type="PANTHER" id="PTHR36427">
    <property type="entry name" value="54S RIBOSOMAL PROTEIN L1, MITOCHONDRIAL"/>
    <property type="match status" value="1"/>
</dbReference>
<keyword evidence="9" id="KW-0820">tRNA-binding</keyword>
<gene>
    <name evidence="9" type="primary">rplA</name>
    <name evidence="11" type="ORF">D3W54_11220</name>
</gene>
<keyword evidence="7 9" id="KW-0687">Ribonucleoprotein</keyword>
<keyword evidence="3 9" id="KW-0699">rRNA-binding</keyword>
<comment type="function">
    <text evidence="9">Protein L1 is also a translational repressor protein, it controls the translation of the L11 operon by binding to its mRNA.</text>
</comment>
<reference evidence="11 12" key="1">
    <citation type="submission" date="2018-09" db="EMBL/GenBank/DDBJ databases">
        <title>Genome sequence and characterization of the bcs clusters for the production of nanocellulose from the low pH resistant strain Komagataeibacter medellinensis ID13488.</title>
        <authorList>
            <person name="Hernandez-Arriaga A.M."/>
            <person name="Del Cerro C."/>
            <person name="Urbina L."/>
            <person name="Eceiza A."/>
            <person name="Retegi A."/>
            <person name="Prieto M.A."/>
        </authorList>
    </citation>
    <scope>NUCLEOTIDE SEQUENCE [LARGE SCALE GENOMIC DNA]</scope>
    <source>
        <strain evidence="11 12">ID13488</strain>
    </source>
</reference>
<keyword evidence="6 9" id="KW-0689">Ribosomal protein</keyword>
<evidence type="ECO:0000256" key="8">
    <source>
        <dbReference type="ARBA" id="ARBA00035241"/>
    </source>
</evidence>
<dbReference type="PROSITE" id="PS01199">
    <property type="entry name" value="RIBOSOMAL_L1"/>
    <property type="match status" value="1"/>
</dbReference>
<dbReference type="InterPro" id="IPR023673">
    <property type="entry name" value="Ribosomal_uL1_CS"/>
</dbReference>
<comment type="function">
    <text evidence="9">Binds directly to 23S rRNA. The L1 stalk is quite mobile in the ribosome, and is involved in E site tRNA release.</text>
</comment>
<dbReference type="PIRSF" id="PIRSF002155">
    <property type="entry name" value="Ribosomal_L1"/>
    <property type="match status" value="1"/>
</dbReference>
<organism evidence="11 12">
    <name type="scientific">Komagataeibacter medellinensis</name>
    <dbReference type="NCBI Taxonomy" id="1177712"/>
    <lineage>
        <taxon>Bacteria</taxon>
        <taxon>Pseudomonadati</taxon>
        <taxon>Pseudomonadota</taxon>
        <taxon>Alphaproteobacteria</taxon>
        <taxon>Acetobacterales</taxon>
        <taxon>Acetobacteraceae</taxon>
        <taxon>Komagataeibacter</taxon>
    </lineage>
</organism>
<dbReference type="PANTHER" id="PTHR36427:SF3">
    <property type="entry name" value="LARGE RIBOSOMAL SUBUNIT PROTEIN UL1M"/>
    <property type="match status" value="1"/>
</dbReference>
<dbReference type="RefSeq" id="WP_014105036.1">
    <property type="nucleotide sequence ID" value="NZ_QYAZ01000001.1"/>
</dbReference>
<evidence type="ECO:0000256" key="10">
    <source>
        <dbReference type="RuleBase" id="RU000659"/>
    </source>
</evidence>
<name>A0ABQ6VWR9_9PROT</name>
<keyword evidence="4 9" id="KW-0810">Translation regulation</keyword>
<dbReference type="Gene3D" id="3.40.50.790">
    <property type="match status" value="1"/>
</dbReference>
<keyword evidence="12" id="KW-1185">Reference proteome</keyword>
<dbReference type="InterPro" id="IPR002143">
    <property type="entry name" value="Ribosomal_uL1"/>
</dbReference>
<dbReference type="InterPro" id="IPR016095">
    <property type="entry name" value="Ribosomal_uL1_3-a/b-sand"/>
</dbReference>
<comment type="similarity">
    <text evidence="1 9 10">Belongs to the universal ribosomal protein uL1 family.</text>
</comment>
<evidence type="ECO:0000256" key="5">
    <source>
        <dbReference type="ARBA" id="ARBA00022884"/>
    </source>
</evidence>
<protein>
    <recommendedName>
        <fullName evidence="8 9">Large ribosomal subunit protein uL1</fullName>
    </recommendedName>
</protein>
<evidence type="ECO:0000256" key="9">
    <source>
        <dbReference type="HAMAP-Rule" id="MF_01318"/>
    </source>
</evidence>
<dbReference type="InterPro" id="IPR023674">
    <property type="entry name" value="Ribosomal_uL1-like"/>
</dbReference>
<keyword evidence="2 9" id="KW-0678">Repressor</keyword>
<evidence type="ECO:0000256" key="2">
    <source>
        <dbReference type="ARBA" id="ARBA00022491"/>
    </source>
</evidence>
<evidence type="ECO:0000256" key="1">
    <source>
        <dbReference type="ARBA" id="ARBA00010531"/>
    </source>
</evidence>
<comment type="subunit">
    <text evidence="9">Part of the 50S ribosomal subunit.</text>
</comment>
<dbReference type="CDD" id="cd00403">
    <property type="entry name" value="Ribosomal_L1"/>
    <property type="match status" value="1"/>
</dbReference>
<accession>A0ABQ6VWR9</accession>
<dbReference type="NCBIfam" id="TIGR01169">
    <property type="entry name" value="rplA_bact"/>
    <property type="match status" value="1"/>
</dbReference>
<dbReference type="HAMAP" id="MF_01318_B">
    <property type="entry name" value="Ribosomal_uL1_B"/>
    <property type="match status" value="1"/>
</dbReference>
<evidence type="ECO:0000256" key="6">
    <source>
        <dbReference type="ARBA" id="ARBA00022980"/>
    </source>
</evidence>
<evidence type="ECO:0000256" key="3">
    <source>
        <dbReference type="ARBA" id="ARBA00022730"/>
    </source>
</evidence>
<sequence length="231" mass="24050">MAKNKRLTAARAAVDTAKQYGLDEAISLVKNNAKAKFDETVEISMNLGIDPRHADQMVRGLLSLPNGTGKTLRVGVFARGPKAEEAKAAGADVVGAEDLAEKVQAGEIEFDRCIATPDMMALVGRLGKILGPRGLMPNPKLGTVTMDVKGAVSAAKSGQVEYRAEKAGIVHAGVGKASFEEGKLAENIRAFVDAVQKARPTGAKGTYVKKIALSSTMGPGVTVDVSAFTAA</sequence>
<dbReference type="InterPro" id="IPR028364">
    <property type="entry name" value="Ribosomal_uL1/biogenesis"/>
</dbReference>
<dbReference type="InterPro" id="IPR005878">
    <property type="entry name" value="Ribosom_uL1_bac-type"/>
</dbReference>
<dbReference type="Proteomes" id="UP000427842">
    <property type="component" value="Unassembled WGS sequence"/>
</dbReference>
<evidence type="ECO:0000256" key="4">
    <source>
        <dbReference type="ARBA" id="ARBA00022845"/>
    </source>
</evidence>
<evidence type="ECO:0000313" key="12">
    <source>
        <dbReference type="Proteomes" id="UP000427842"/>
    </source>
</evidence>